<dbReference type="EMBL" id="QTSX02002845">
    <property type="protein sequence ID" value="KAJ9074863.1"/>
    <property type="molecule type" value="Genomic_DNA"/>
</dbReference>
<comment type="caution">
    <text evidence="1">The sequence shown here is derived from an EMBL/GenBank/DDBJ whole genome shotgun (WGS) entry which is preliminary data.</text>
</comment>
<keyword evidence="2" id="KW-1185">Reference proteome</keyword>
<reference evidence="1" key="1">
    <citation type="submission" date="2022-04" db="EMBL/GenBank/DDBJ databases">
        <title>Genome of the entomopathogenic fungus Entomophthora muscae.</title>
        <authorList>
            <person name="Elya C."/>
            <person name="Lovett B.R."/>
            <person name="Lee E."/>
            <person name="Macias A.M."/>
            <person name="Hajek A.E."/>
            <person name="De Bivort B.L."/>
            <person name="Kasson M.T."/>
            <person name="De Fine Licht H.H."/>
            <person name="Stajich J.E."/>
        </authorList>
    </citation>
    <scope>NUCLEOTIDE SEQUENCE</scope>
    <source>
        <strain evidence="1">Berkeley</strain>
    </source>
</reference>
<sequence>MPLPIPCFLKYTSDENFEIAEEQYQELLQAQAADQGSTTAKAPVYTQFNSSYEEAKLYVSPGPSVGGFSDS</sequence>
<proteinExistence type="predicted"/>
<protein>
    <submittedName>
        <fullName evidence="1">Uncharacterized protein</fullName>
    </submittedName>
</protein>
<gene>
    <name evidence="1" type="ORF">DSO57_1002294</name>
</gene>
<dbReference type="Proteomes" id="UP001165960">
    <property type="component" value="Unassembled WGS sequence"/>
</dbReference>
<organism evidence="1 2">
    <name type="scientific">Entomophthora muscae</name>
    <dbReference type="NCBI Taxonomy" id="34485"/>
    <lineage>
        <taxon>Eukaryota</taxon>
        <taxon>Fungi</taxon>
        <taxon>Fungi incertae sedis</taxon>
        <taxon>Zoopagomycota</taxon>
        <taxon>Entomophthoromycotina</taxon>
        <taxon>Entomophthoromycetes</taxon>
        <taxon>Entomophthorales</taxon>
        <taxon>Entomophthoraceae</taxon>
        <taxon>Entomophthora</taxon>
    </lineage>
</organism>
<accession>A0ACC2TJP3</accession>
<evidence type="ECO:0000313" key="2">
    <source>
        <dbReference type="Proteomes" id="UP001165960"/>
    </source>
</evidence>
<name>A0ACC2TJP3_9FUNG</name>
<evidence type="ECO:0000313" key="1">
    <source>
        <dbReference type="EMBL" id="KAJ9074863.1"/>
    </source>
</evidence>